<dbReference type="InterPro" id="IPR008271">
    <property type="entry name" value="Ser/Thr_kinase_AS"/>
</dbReference>
<keyword evidence="2" id="KW-0723">Serine/threonine-protein kinase</keyword>
<evidence type="ECO:0000259" key="11">
    <source>
        <dbReference type="PROSITE" id="PS50011"/>
    </source>
</evidence>
<dbReference type="Proteomes" id="UP000612055">
    <property type="component" value="Unassembled WGS sequence"/>
</dbReference>
<keyword evidence="4" id="KW-0547">Nucleotide-binding</keyword>
<comment type="catalytic activity">
    <reaction evidence="7">
        <text>L-threonyl-[protein] + ATP = O-phospho-L-threonyl-[protein] + ADP + H(+)</text>
        <dbReference type="Rhea" id="RHEA:46608"/>
        <dbReference type="Rhea" id="RHEA-COMP:11060"/>
        <dbReference type="Rhea" id="RHEA-COMP:11605"/>
        <dbReference type="ChEBI" id="CHEBI:15378"/>
        <dbReference type="ChEBI" id="CHEBI:30013"/>
        <dbReference type="ChEBI" id="CHEBI:30616"/>
        <dbReference type="ChEBI" id="CHEBI:61977"/>
        <dbReference type="ChEBI" id="CHEBI:456216"/>
        <dbReference type="EC" id="2.7.11.1"/>
    </reaction>
</comment>
<name>A0A835XSW1_9CHLO</name>
<protein>
    <recommendedName>
        <fullName evidence="1">non-specific serine/threonine protein kinase</fullName>
        <ecNumber evidence="1">2.7.11.1</ecNumber>
    </recommendedName>
</protein>
<evidence type="ECO:0000256" key="5">
    <source>
        <dbReference type="ARBA" id="ARBA00022777"/>
    </source>
</evidence>
<dbReference type="OrthoDB" id="545321at2759"/>
<feature type="region of interest" description="Disordered" evidence="9">
    <location>
        <begin position="81"/>
        <end position="104"/>
    </location>
</feature>
<reference evidence="12" key="1">
    <citation type="journal article" date="2020" name="bioRxiv">
        <title>Comparative genomics of Chlamydomonas.</title>
        <authorList>
            <person name="Craig R.J."/>
            <person name="Hasan A.R."/>
            <person name="Ness R.W."/>
            <person name="Keightley P.D."/>
        </authorList>
    </citation>
    <scope>NUCLEOTIDE SEQUENCE</scope>
    <source>
        <strain evidence="12">CCAP 11/70</strain>
    </source>
</reference>
<keyword evidence="6" id="KW-0067">ATP-binding</keyword>
<evidence type="ECO:0000256" key="8">
    <source>
        <dbReference type="ARBA" id="ARBA00048679"/>
    </source>
</evidence>
<comment type="caution">
    <text evidence="12">The sequence shown here is derived from an EMBL/GenBank/DDBJ whole genome shotgun (WGS) entry which is preliminary data.</text>
</comment>
<evidence type="ECO:0000256" key="7">
    <source>
        <dbReference type="ARBA" id="ARBA00047899"/>
    </source>
</evidence>
<dbReference type="InterPro" id="IPR000719">
    <property type="entry name" value="Prot_kinase_dom"/>
</dbReference>
<keyword evidence="10" id="KW-1133">Transmembrane helix</keyword>
<evidence type="ECO:0000256" key="3">
    <source>
        <dbReference type="ARBA" id="ARBA00022679"/>
    </source>
</evidence>
<dbReference type="GO" id="GO:0004674">
    <property type="term" value="F:protein serine/threonine kinase activity"/>
    <property type="evidence" value="ECO:0007669"/>
    <property type="project" value="UniProtKB-KW"/>
</dbReference>
<dbReference type="InterPro" id="IPR011009">
    <property type="entry name" value="Kinase-like_dom_sf"/>
</dbReference>
<dbReference type="Gene3D" id="1.10.510.10">
    <property type="entry name" value="Transferase(Phosphotransferase) domain 1"/>
    <property type="match status" value="1"/>
</dbReference>
<comment type="catalytic activity">
    <reaction evidence="8">
        <text>L-seryl-[protein] + ATP = O-phospho-L-seryl-[protein] + ADP + H(+)</text>
        <dbReference type="Rhea" id="RHEA:17989"/>
        <dbReference type="Rhea" id="RHEA-COMP:9863"/>
        <dbReference type="Rhea" id="RHEA-COMP:11604"/>
        <dbReference type="ChEBI" id="CHEBI:15378"/>
        <dbReference type="ChEBI" id="CHEBI:29999"/>
        <dbReference type="ChEBI" id="CHEBI:30616"/>
        <dbReference type="ChEBI" id="CHEBI:83421"/>
        <dbReference type="ChEBI" id="CHEBI:456216"/>
        <dbReference type="EC" id="2.7.11.1"/>
    </reaction>
</comment>
<feature type="domain" description="Protein kinase" evidence="11">
    <location>
        <begin position="121"/>
        <end position="403"/>
    </location>
</feature>
<sequence>MAPTQGLGMLAIGGVVVGASMGLMNRLRNRPAKQALTEEILNRQKEEQKGLSCDPSCSNFEASACDVAGLASISSSASLSSTHISSSRSTESGCRPADTSDGGCEQSDMRSFLWTHGLEYCVVERTVGAGAFGRADLVRVPCPDGSTLMAVRKTNFGRPPHTPARAVHASEVAAMQAARGCPHAVQLLGASASGNYCLILMEHCPGGTLHDELEAAYAAREACGASEGVGMVMLLPEPRLRSLAAQLLAALKWLHGRGFAHFDVKPSNILFDEDGGLRLADFGSAVARSRDGSFRPVGGSLAYAAPEVAAVLGGKAHPEGGSEAEAEGCARIDERADVVSVGAVLAAAAGFFRDGNALAEFMDGERRLPEAVPPGLRAFIAFLLPRDPAQRPTAAQALAHPFITGA</sequence>
<dbReference type="SUPFAM" id="SSF56112">
    <property type="entry name" value="Protein kinase-like (PK-like)"/>
    <property type="match status" value="1"/>
</dbReference>
<evidence type="ECO:0000256" key="9">
    <source>
        <dbReference type="SAM" id="MobiDB-lite"/>
    </source>
</evidence>
<evidence type="ECO:0000256" key="2">
    <source>
        <dbReference type="ARBA" id="ARBA00022527"/>
    </source>
</evidence>
<dbReference type="Pfam" id="PF00069">
    <property type="entry name" value="Pkinase"/>
    <property type="match status" value="1"/>
</dbReference>
<evidence type="ECO:0000256" key="10">
    <source>
        <dbReference type="SAM" id="Phobius"/>
    </source>
</evidence>
<keyword evidence="10" id="KW-0472">Membrane</keyword>
<evidence type="ECO:0000256" key="4">
    <source>
        <dbReference type="ARBA" id="ARBA00022741"/>
    </source>
</evidence>
<feature type="transmembrane region" description="Helical" evidence="10">
    <location>
        <begin position="6"/>
        <end position="24"/>
    </location>
</feature>
<evidence type="ECO:0000313" key="13">
    <source>
        <dbReference type="Proteomes" id="UP000612055"/>
    </source>
</evidence>
<dbReference type="PROSITE" id="PS50011">
    <property type="entry name" value="PROTEIN_KINASE_DOM"/>
    <property type="match status" value="1"/>
</dbReference>
<dbReference type="InterPro" id="IPR050660">
    <property type="entry name" value="NEK_Ser/Thr_kinase"/>
</dbReference>
<evidence type="ECO:0000313" key="12">
    <source>
        <dbReference type="EMBL" id="KAG2487611.1"/>
    </source>
</evidence>
<proteinExistence type="predicted"/>
<accession>A0A835XSW1</accession>
<evidence type="ECO:0000256" key="6">
    <source>
        <dbReference type="ARBA" id="ARBA00022840"/>
    </source>
</evidence>
<dbReference type="SMART" id="SM00220">
    <property type="entry name" value="S_TKc"/>
    <property type="match status" value="1"/>
</dbReference>
<dbReference type="EMBL" id="JAEHOE010000094">
    <property type="protein sequence ID" value="KAG2487611.1"/>
    <property type="molecule type" value="Genomic_DNA"/>
</dbReference>
<dbReference type="PANTHER" id="PTHR43671">
    <property type="entry name" value="SERINE/THREONINE-PROTEIN KINASE NEK"/>
    <property type="match status" value="1"/>
</dbReference>
<keyword evidence="10" id="KW-0812">Transmembrane</keyword>
<feature type="compositionally biased region" description="Low complexity" evidence="9">
    <location>
        <begin position="81"/>
        <end position="92"/>
    </location>
</feature>
<evidence type="ECO:0000256" key="1">
    <source>
        <dbReference type="ARBA" id="ARBA00012513"/>
    </source>
</evidence>
<organism evidence="12 13">
    <name type="scientific">Edaphochlamys debaryana</name>
    <dbReference type="NCBI Taxonomy" id="47281"/>
    <lineage>
        <taxon>Eukaryota</taxon>
        <taxon>Viridiplantae</taxon>
        <taxon>Chlorophyta</taxon>
        <taxon>core chlorophytes</taxon>
        <taxon>Chlorophyceae</taxon>
        <taxon>CS clade</taxon>
        <taxon>Chlamydomonadales</taxon>
        <taxon>Chlamydomonadales incertae sedis</taxon>
        <taxon>Edaphochlamys</taxon>
    </lineage>
</organism>
<dbReference type="EC" id="2.7.11.1" evidence="1"/>
<dbReference type="GO" id="GO:0005524">
    <property type="term" value="F:ATP binding"/>
    <property type="evidence" value="ECO:0007669"/>
    <property type="project" value="UniProtKB-KW"/>
</dbReference>
<gene>
    <name evidence="12" type="ORF">HYH03_013750</name>
</gene>
<dbReference type="PANTHER" id="PTHR43671:SF98">
    <property type="entry name" value="SERINE_THREONINE-PROTEIN KINASE NEK11"/>
    <property type="match status" value="1"/>
</dbReference>
<keyword evidence="5" id="KW-0418">Kinase</keyword>
<dbReference type="PROSITE" id="PS00108">
    <property type="entry name" value="PROTEIN_KINASE_ST"/>
    <property type="match status" value="1"/>
</dbReference>
<keyword evidence="13" id="KW-1185">Reference proteome</keyword>
<dbReference type="AlphaFoldDB" id="A0A835XSW1"/>
<keyword evidence="3" id="KW-0808">Transferase</keyword>